<dbReference type="Proteomes" id="UP001501207">
    <property type="component" value="Unassembled WGS sequence"/>
</dbReference>
<dbReference type="Pfam" id="PF16391">
    <property type="entry name" value="DUF5000"/>
    <property type="match status" value="1"/>
</dbReference>
<feature type="domain" description="DUF5000" evidence="2">
    <location>
        <begin position="231"/>
        <end position="377"/>
    </location>
</feature>
<evidence type="ECO:0000313" key="4">
    <source>
        <dbReference type="EMBL" id="GAA4303586.1"/>
    </source>
</evidence>
<dbReference type="InterPro" id="IPR033431">
    <property type="entry name" value="DUF5126"/>
</dbReference>
<dbReference type="EMBL" id="BAABFN010000001">
    <property type="protein sequence ID" value="GAA4303586.1"/>
    <property type="molecule type" value="Genomic_DNA"/>
</dbReference>
<evidence type="ECO:0000259" key="1">
    <source>
        <dbReference type="Pfam" id="PF16323"/>
    </source>
</evidence>
<sequence>MPACKQDSPRGFLEHDNTVPGAVSNVSIVPLSGAAKISYDLPEDLDLLYVEANYEIRPGVKEQVKASFFDHSLTVQGFGDTIEYPVALYAVDRSGNKSQPVTVNVKPLLSAVQQTSDSLSFSEDFGGIYATFQNKSMSNIVITLSIKDSLGDWMDYDKYYTSLSGGSFSMRGLPPVPTTFGMFVQDRWDNYSDTLIKQLTPLFEKELEKSKFKNLMLPGDAENIWDWAKLWDNKMGPTDRSGWRSDAKDGLPVSFTMDLGVTARLSRFRIWQVHDGREYTSSNFKQFEIWGSATPPSGDGSWDGWTLLKECEVKKPSGPGPDLTDDDIATAAAGDEFVLPLDVPAARYIRFKVISTFASPPNSENAGAWVTEVSFWGQDQP</sequence>
<dbReference type="InterPro" id="IPR032164">
    <property type="entry name" value="DUF5000"/>
</dbReference>
<evidence type="ECO:0000259" key="3">
    <source>
        <dbReference type="Pfam" id="PF17166"/>
    </source>
</evidence>
<dbReference type="Pfam" id="PF17166">
    <property type="entry name" value="DUF5126"/>
    <property type="match status" value="1"/>
</dbReference>
<dbReference type="SUPFAM" id="SSF49785">
    <property type="entry name" value="Galactose-binding domain-like"/>
    <property type="match status" value="1"/>
</dbReference>
<gene>
    <name evidence="4" type="ORF">GCM10023143_07200</name>
</gene>
<feature type="domain" description="DUF4959" evidence="1">
    <location>
        <begin position="3"/>
        <end position="107"/>
    </location>
</feature>
<dbReference type="Pfam" id="PF16323">
    <property type="entry name" value="DUF4959"/>
    <property type="match status" value="1"/>
</dbReference>
<feature type="domain" description="DUF5126" evidence="3">
    <location>
        <begin position="110"/>
        <end position="210"/>
    </location>
</feature>
<comment type="caution">
    <text evidence="4">The sequence shown here is derived from an EMBL/GenBank/DDBJ whole genome shotgun (WGS) entry which is preliminary data.</text>
</comment>
<proteinExistence type="predicted"/>
<name>A0ABP8FH49_9BACT</name>
<dbReference type="Gene3D" id="2.60.120.260">
    <property type="entry name" value="Galactose-binding domain-like"/>
    <property type="match status" value="1"/>
</dbReference>
<evidence type="ECO:0000259" key="2">
    <source>
        <dbReference type="Pfam" id="PF16391"/>
    </source>
</evidence>
<keyword evidence="5" id="KW-1185">Reference proteome</keyword>
<evidence type="ECO:0000313" key="5">
    <source>
        <dbReference type="Proteomes" id="UP001501207"/>
    </source>
</evidence>
<accession>A0ABP8FH49</accession>
<protein>
    <submittedName>
        <fullName evidence="4">DUF4959 domain-containing protein</fullName>
    </submittedName>
</protein>
<dbReference type="InterPro" id="IPR032527">
    <property type="entry name" value="DUF4959"/>
</dbReference>
<organism evidence="4 5">
    <name type="scientific">Compostibacter hankyongensis</name>
    <dbReference type="NCBI Taxonomy" id="1007089"/>
    <lineage>
        <taxon>Bacteria</taxon>
        <taxon>Pseudomonadati</taxon>
        <taxon>Bacteroidota</taxon>
        <taxon>Chitinophagia</taxon>
        <taxon>Chitinophagales</taxon>
        <taxon>Chitinophagaceae</taxon>
        <taxon>Compostibacter</taxon>
    </lineage>
</organism>
<reference evidence="5" key="1">
    <citation type="journal article" date="2019" name="Int. J. Syst. Evol. Microbiol.">
        <title>The Global Catalogue of Microorganisms (GCM) 10K type strain sequencing project: providing services to taxonomists for standard genome sequencing and annotation.</title>
        <authorList>
            <consortium name="The Broad Institute Genomics Platform"/>
            <consortium name="The Broad Institute Genome Sequencing Center for Infectious Disease"/>
            <person name="Wu L."/>
            <person name="Ma J."/>
        </authorList>
    </citation>
    <scope>NUCLEOTIDE SEQUENCE [LARGE SCALE GENOMIC DNA]</scope>
    <source>
        <strain evidence="5">JCM 17664</strain>
    </source>
</reference>
<dbReference type="InterPro" id="IPR008979">
    <property type="entry name" value="Galactose-bd-like_sf"/>
</dbReference>